<dbReference type="InterPro" id="IPR029063">
    <property type="entry name" value="SAM-dependent_MTases_sf"/>
</dbReference>
<accession>X1MVQ2</accession>
<evidence type="ECO:0000313" key="1">
    <source>
        <dbReference type="EMBL" id="GAI10439.1"/>
    </source>
</evidence>
<dbReference type="Pfam" id="PF13578">
    <property type="entry name" value="Methyltransf_24"/>
    <property type="match status" value="1"/>
</dbReference>
<organism evidence="1">
    <name type="scientific">marine sediment metagenome</name>
    <dbReference type="NCBI Taxonomy" id="412755"/>
    <lineage>
        <taxon>unclassified sequences</taxon>
        <taxon>metagenomes</taxon>
        <taxon>ecological metagenomes</taxon>
    </lineage>
</organism>
<comment type="caution">
    <text evidence="1">The sequence shown here is derived from an EMBL/GenBank/DDBJ whole genome shotgun (WGS) entry which is preliminary data.</text>
</comment>
<feature type="non-terminal residue" evidence="1">
    <location>
        <position position="1"/>
    </location>
</feature>
<reference evidence="1" key="1">
    <citation type="journal article" date="2014" name="Front. Microbiol.">
        <title>High frequency of phylogenetically diverse reductive dehalogenase-homologous genes in deep subseafloor sedimentary metagenomes.</title>
        <authorList>
            <person name="Kawai M."/>
            <person name="Futagami T."/>
            <person name="Toyoda A."/>
            <person name="Takaki Y."/>
            <person name="Nishi S."/>
            <person name="Hori S."/>
            <person name="Arai W."/>
            <person name="Tsubouchi T."/>
            <person name="Morono Y."/>
            <person name="Uchiyama I."/>
            <person name="Ito T."/>
            <person name="Fujiyama A."/>
            <person name="Inagaki F."/>
            <person name="Takami H."/>
        </authorList>
    </citation>
    <scope>NUCLEOTIDE SEQUENCE</scope>
    <source>
        <strain evidence="1">Expedition CK06-06</strain>
    </source>
</reference>
<name>X1MVQ2_9ZZZZ</name>
<dbReference type="SUPFAM" id="SSF53335">
    <property type="entry name" value="S-adenosyl-L-methionine-dependent methyltransferases"/>
    <property type="match status" value="1"/>
</dbReference>
<gene>
    <name evidence="1" type="ORF">S06H3_21971</name>
</gene>
<dbReference type="AlphaFoldDB" id="X1MVQ2"/>
<protein>
    <recommendedName>
        <fullName evidence="2">Class I SAM-dependent methyltransferase</fullName>
    </recommendedName>
</protein>
<evidence type="ECO:0008006" key="2">
    <source>
        <dbReference type="Google" id="ProtNLM"/>
    </source>
</evidence>
<dbReference type="Gene3D" id="3.40.50.150">
    <property type="entry name" value="Vaccinia Virus protein VP39"/>
    <property type="match status" value="1"/>
</dbReference>
<sequence>ENELIALDNAELNYKSRHAQIHGDSKEVGKLWIGGEVDLVFIDGDHSEEGCAGDIDAWLPHVKDGGIIALHDYESDNWPWVQRVVNGRLGHLEQILWVDSVIAFRVEQEK</sequence>
<dbReference type="EMBL" id="BARV01011643">
    <property type="protein sequence ID" value="GAI10439.1"/>
    <property type="molecule type" value="Genomic_DNA"/>
</dbReference>
<proteinExistence type="predicted"/>